<evidence type="ECO:0000256" key="2">
    <source>
        <dbReference type="ARBA" id="ARBA00010663"/>
    </source>
</evidence>
<dbReference type="GO" id="GO:0016020">
    <property type="term" value="C:membrane"/>
    <property type="evidence" value="ECO:0007669"/>
    <property type="project" value="UniProtKB-SubCell"/>
</dbReference>
<evidence type="ECO:0000256" key="5">
    <source>
        <dbReference type="ARBA" id="ARBA00023136"/>
    </source>
</evidence>
<feature type="transmembrane region" description="Helical" evidence="7">
    <location>
        <begin position="208"/>
        <end position="233"/>
    </location>
</feature>
<proteinExistence type="inferred from homology"/>
<feature type="domain" description="G-protein coupled receptors family 1 profile" evidence="8">
    <location>
        <begin position="55"/>
        <end position="325"/>
    </location>
</feature>
<dbReference type="PANTHER" id="PTHR47760:SF1">
    <property type="entry name" value="G-PROTEIN COUPLED RECEPTORS FAMILY 1 PROFILE DOMAIN-CONTAINING PROTEIN"/>
    <property type="match status" value="1"/>
</dbReference>
<feature type="transmembrane region" description="Helical" evidence="7">
    <location>
        <begin position="43"/>
        <end position="64"/>
    </location>
</feature>
<keyword evidence="4 7" id="KW-1133">Transmembrane helix</keyword>
<evidence type="ECO:0000256" key="6">
    <source>
        <dbReference type="RuleBase" id="RU000688"/>
    </source>
</evidence>
<protein>
    <recommendedName>
        <fullName evidence="8">G-protein coupled receptors family 1 profile domain-containing protein</fullName>
    </recommendedName>
</protein>
<dbReference type="Proteomes" id="UP001497623">
    <property type="component" value="Unassembled WGS sequence"/>
</dbReference>
<evidence type="ECO:0000259" key="8">
    <source>
        <dbReference type="PROSITE" id="PS50262"/>
    </source>
</evidence>
<evidence type="ECO:0000256" key="1">
    <source>
        <dbReference type="ARBA" id="ARBA00004370"/>
    </source>
</evidence>
<dbReference type="PRINTS" id="PR00237">
    <property type="entry name" value="GPCRRHODOPSN"/>
</dbReference>
<evidence type="ECO:0000313" key="9">
    <source>
        <dbReference type="EMBL" id="CAL4128490.1"/>
    </source>
</evidence>
<comment type="caution">
    <text evidence="9">The sequence shown here is derived from an EMBL/GenBank/DDBJ whole genome shotgun (WGS) entry which is preliminary data.</text>
</comment>
<feature type="transmembrane region" description="Helical" evidence="7">
    <location>
        <begin position="161"/>
        <end position="178"/>
    </location>
</feature>
<evidence type="ECO:0000256" key="3">
    <source>
        <dbReference type="ARBA" id="ARBA00022692"/>
    </source>
</evidence>
<evidence type="ECO:0000313" key="10">
    <source>
        <dbReference type="Proteomes" id="UP001497623"/>
    </source>
</evidence>
<feature type="transmembrane region" description="Helical" evidence="7">
    <location>
        <begin position="263"/>
        <end position="285"/>
    </location>
</feature>
<comment type="subcellular location">
    <subcellularLocation>
        <location evidence="1">Membrane</location>
    </subcellularLocation>
</comment>
<dbReference type="InterPro" id="IPR017452">
    <property type="entry name" value="GPCR_Rhodpsn_7TM"/>
</dbReference>
<dbReference type="PROSITE" id="PS50262">
    <property type="entry name" value="G_PROTEIN_RECEP_F1_2"/>
    <property type="match status" value="1"/>
</dbReference>
<name>A0AAV2RMW5_MEGNR</name>
<dbReference type="InterPro" id="IPR000276">
    <property type="entry name" value="GPCR_Rhodpsn"/>
</dbReference>
<dbReference type="Gene3D" id="1.20.1070.10">
    <property type="entry name" value="Rhodopsin 7-helix transmembrane proteins"/>
    <property type="match status" value="1"/>
</dbReference>
<dbReference type="EMBL" id="CAXKWB010025691">
    <property type="protein sequence ID" value="CAL4128490.1"/>
    <property type="molecule type" value="Genomic_DNA"/>
</dbReference>
<gene>
    <name evidence="9" type="ORF">MNOR_LOCUS26130</name>
</gene>
<dbReference type="GO" id="GO:0004930">
    <property type="term" value="F:G protein-coupled receptor activity"/>
    <property type="evidence" value="ECO:0007669"/>
    <property type="project" value="UniProtKB-KW"/>
</dbReference>
<keyword evidence="5 7" id="KW-0472">Membrane</keyword>
<keyword evidence="6" id="KW-0675">Receptor</keyword>
<accession>A0AAV2RMW5</accession>
<dbReference type="PANTHER" id="PTHR47760">
    <property type="entry name" value="G-PROTEIN COUPLED RECEPTOR B0563.6-LIKE PROTEIN-RELATED"/>
    <property type="match status" value="1"/>
</dbReference>
<feature type="transmembrane region" description="Helical" evidence="7">
    <location>
        <begin position="305"/>
        <end position="328"/>
    </location>
</feature>
<evidence type="ECO:0000256" key="7">
    <source>
        <dbReference type="SAM" id="Phobius"/>
    </source>
</evidence>
<reference evidence="9 10" key="1">
    <citation type="submission" date="2024-05" db="EMBL/GenBank/DDBJ databases">
        <authorList>
            <person name="Wallberg A."/>
        </authorList>
    </citation>
    <scope>NUCLEOTIDE SEQUENCE [LARGE SCALE GENOMIC DNA]</scope>
</reference>
<dbReference type="InterPro" id="IPR053093">
    <property type="entry name" value="GPCR-like"/>
</dbReference>
<dbReference type="Pfam" id="PF00001">
    <property type="entry name" value="7tm_1"/>
    <property type="match status" value="1"/>
</dbReference>
<keyword evidence="6" id="KW-0297">G-protein coupled receptor</keyword>
<organism evidence="9 10">
    <name type="scientific">Meganyctiphanes norvegica</name>
    <name type="common">Northern krill</name>
    <name type="synonym">Thysanopoda norvegica</name>
    <dbReference type="NCBI Taxonomy" id="48144"/>
    <lineage>
        <taxon>Eukaryota</taxon>
        <taxon>Metazoa</taxon>
        <taxon>Ecdysozoa</taxon>
        <taxon>Arthropoda</taxon>
        <taxon>Crustacea</taxon>
        <taxon>Multicrustacea</taxon>
        <taxon>Malacostraca</taxon>
        <taxon>Eumalacostraca</taxon>
        <taxon>Eucarida</taxon>
        <taxon>Euphausiacea</taxon>
        <taxon>Euphausiidae</taxon>
        <taxon>Meganyctiphanes</taxon>
    </lineage>
</organism>
<dbReference type="PROSITE" id="PS00237">
    <property type="entry name" value="G_PROTEIN_RECEP_F1_1"/>
    <property type="match status" value="1"/>
</dbReference>
<keyword evidence="6" id="KW-0807">Transducer</keyword>
<feature type="transmembrane region" description="Helical" evidence="7">
    <location>
        <begin position="116"/>
        <end position="140"/>
    </location>
</feature>
<comment type="similarity">
    <text evidence="2 6">Belongs to the G-protein coupled receptor 1 family.</text>
</comment>
<evidence type="ECO:0000256" key="4">
    <source>
        <dbReference type="ARBA" id="ARBA00022989"/>
    </source>
</evidence>
<feature type="transmembrane region" description="Helical" evidence="7">
    <location>
        <begin position="76"/>
        <end position="96"/>
    </location>
</feature>
<keyword evidence="10" id="KW-1185">Reference proteome</keyword>
<sequence length="373" mass="42843">MLSLLELFNASVLVHYKPAADSSNNDYYVPDDVKELLQVRYHVVLPILAVLGMVANVLCIAVVWRPKLRSMHVNSYLKVMILLDLLSFILFIPVIFDTEYCLYDSYAYAFFTTNIGWLLIYWIKSATCFVLVFMTYDRFLAIWFKHKFRQVLNPGVLKKRMIVLIIWLTLSLLPEIFIGEVRPNGQEWISIPGFKMMSENLAFRLYKAYLGLFLAIIPSLVIICLSFGIVIGFKSSIEERRTRLSYRASTKTVERSKKSRRQLVQTVTVLVVNASYGVCSVPYAILAALYETKDGQCTSNVTVELWLLVFHCLVSLWSITNVFIFIVLNKDYRDEVKCMLNCTKNNNNKLTGKGESNSAFWITITSDEIKSNV</sequence>
<keyword evidence="3 6" id="KW-0812">Transmembrane</keyword>
<dbReference type="SUPFAM" id="SSF81321">
    <property type="entry name" value="Family A G protein-coupled receptor-like"/>
    <property type="match status" value="1"/>
</dbReference>
<dbReference type="AlphaFoldDB" id="A0AAV2RMW5"/>